<gene>
    <name evidence="1" type="ORF">ACFOYW_13395</name>
</gene>
<comment type="caution">
    <text evidence="1">The sequence shown here is derived from an EMBL/GenBank/DDBJ whole genome shotgun (WGS) entry which is preliminary data.</text>
</comment>
<evidence type="ECO:0000313" key="2">
    <source>
        <dbReference type="Proteomes" id="UP001595900"/>
    </source>
</evidence>
<dbReference type="EMBL" id="JBHSCN010000006">
    <property type="protein sequence ID" value="MFC4244369.1"/>
    <property type="molecule type" value="Genomic_DNA"/>
</dbReference>
<accession>A0ABV8Q981</accession>
<organism evidence="1 2">
    <name type="scientific">Gryllotalpicola reticulitermitis</name>
    <dbReference type="NCBI Taxonomy" id="1184153"/>
    <lineage>
        <taxon>Bacteria</taxon>
        <taxon>Bacillati</taxon>
        <taxon>Actinomycetota</taxon>
        <taxon>Actinomycetes</taxon>
        <taxon>Micrococcales</taxon>
        <taxon>Microbacteriaceae</taxon>
        <taxon>Gryllotalpicola</taxon>
    </lineage>
</organism>
<proteinExistence type="predicted"/>
<name>A0ABV8Q981_9MICO</name>
<keyword evidence="2" id="KW-1185">Reference proteome</keyword>
<dbReference type="Proteomes" id="UP001595900">
    <property type="component" value="Unassembled WGS sequence"/>
</dbReference>
<sequence length="105" mass="11679">MSIYNQASAAERIAAGASTHNDPSIFERSEQLLEHTKVLRRAEQEAFDRLKYDMEAARRASLDGAAEAARVEDFSAEVLVSNLRHSGQWHARPGDAYGRGYGQSR</sequence>
<evidence type="ECO:0000313" key="1">
    <source>
        <dbReference type="EMBL" id="MFC4244369.1"/>
    </source>
</evidence>
<dbReference type="RefSeq" id="WP_390229791.1">
    <property type="nucleotide sequence ID" value="NZ_JBHSCN010000006.1"/>
</dbReference>
<protein>
    <submittedName>
        <fullName evidence="1">Uncharacterized protein</fullName>
    </submittedName>
</protein>
<reference evidence="2" key="1">
    <citation type="journal article" date="2019" name="Int. J. Syst. Evol. Microbiol.">
        <title>The Global Catalogue of Microorganisms (GCM) 10K type strain sequencing project: providing services to taxonomists for standard genome sequencing and annotation.</title>
        <authorList>
            <consortium name="The Broad Institute Genomics Platform"/>
            <consortium name="The Broad Institute Genome Sequencing Center for Infectious Disease"/>
            <person name="Wu L."/>
            <person name="Ma J."/>
        </authorList>
    </citation>
    <scope>NUCLEOTIDE SEQUENCE [LARGE SCALE GENOMIC DNA]</scope>
    <source>
        <strain evidence="2">CGMCC 1.10363</strain>
    </source>
</reference>